<keyword evidence="1" id="KW-0547">Nucleotide-binding</keyword>
<dbReference type="Pfam" id="PF00271">
    <property type="entry name" value="Helicase_C"/>
    <property type="match status" value="1"/>
</dbReference>
<comment type="caution">
    <text evidence="7">The sequence shown here is derived from an EMBL/GenBank/DDBJ whole genome shotgun (WGS) entry which is preliminary data.</text>
</comment>
<keyword evidence="8" id="KW-1185">Reference proteome</keyword>
<sequence length="743" mass="83708">MHTLFASVEAPVFALDYEGRETPVIYVSTPQKNLIGILNSWHNHQKIYPWLKTPSDLTFSCVVARSVESTQDYDENGAITLPPELYIKIVISGPSERKSFYCSRMLWAVRMDPHRALYEAQRSPQGPPPTWQIDCQFDRASVKACVVMDSTHRFNTVDAYTATTAPELPCFNGEIPHLIIRLYRHQLQAVEWMIKQEDSSPPCPGKPKHLWEQGPNALFRHRFYKILNLSTQDRCSLSGGGLLADSMGLGKTLSTLALISATLKDVPRGFVRTTLIIVPLSVIDVWRKEIDTQCPGLKKVVYYPPDGSATPRFEDYDIVSTNYDTLAGEKGEPLLRIPWRRIVIDECHNLRNSDTALYKKAMQLRADSRWGLSGTPIINKLDDLRSLVALLRLCPPLGDIDFWKKAIANLKEMMNCICLRRTKDMVDQDGKRIVQLPDVTEKAIIVTLYPEQQALYNHTEAEKGSREWTSDMNHVQILKIITRLRQIAIHPSLIPEKQAKEEPKQKQGAKNKASKCKGCSQVVDQEQGGYRCLANKKPHVFCSFTCLPGDREVGDADLDDPEFSVLCPCGAALVENDTFVVADHATKPGVSAKLDILMKLCHAVPNGEKSLVFSNFVQFLKIAQRRFANEGIQCALYHGGMSARDRTRVIDQFRGSGTSGPRVMLISIHAGGVGLNLTAANHVFLIDPWWQSAIEHQAIDRVNRIGQEREVEVIRLVAQNTIEARIREIQVEKAAMIQRARYF</sequence>
<evidence type="ECO:0000259" key="5">
    <source>
        <dbReference type="PROSITE" id="PS51192"/>
    </source>
</evidence>
<dbReference type="GO" id="GO:0016787">
    <property type="term" value="F:hydrolase activity"/>
    <property type="evidence" value="ECO:0007669"/>
    <property type="project" value="UniProtKB-KW"/>
</dbReference>
<dbReference type="SMART" id="SM00487">
    <property type="entry name" value="DEXDc"/>
    <property type="match status" value="1"/>
</dbReference>
<dbReference type="InterPro" id="IPR050628">
    <property type="entry name" value="SNF2_RAD54_helicase_TF"/>
</dbReference>
<feature type="domain" description="Helicase C-terminal" evidence="6">
    <location>
        <begin position="593"/>
        <end position="743"/>
    </location>
</feature>
<dbReference type="SUPFAM" id="SSF52540">
    <property type="entry name" value="P-loop containing nucleoside triphosphate hydrolases"/>
    <property type="match status" value="2"/>
</dbReference>
<evidence type="ECO:0000259" key="6">
    <source>
        <dbReference type="PROSITE" id="PS51194"/>
    </source>
</evidence>
<keyword evidence="3" id="KW-0347">Helicase</keyword>
<dbReference type="InterPro" id="IPR027417">
    <property type="entry name" value="P-loop_NTPase"/>
</dbReference>
<dbReference type="Pfam" id="PF00176">
    <property type="entry name" value="SNF2-rel_dom"/>
    <property type="match status" value="1"/>
</dbReference>
<name>A0AAD7CJD6_9AGAR</name>
<accession>A0AAD7CJD6</accession>
<reference evidence="7" key="1">
    <citation type="submission" date="2023-03" db="EMBL/GenBank/DDBJ databases">
        <title>Massive genome expansion in bonnet fungi (Mycena s.s.) driven by repeated elements and novel gene families across ecological guilds.</title>
        <authorList>
            <consortium name="Lawrence Berkeley National Laboratory"/>
            <person name="Harder C.B."/>
            <person name="Miyauchi S."/>
            <person name="Viragh M."/>
            <person name="Kuo A."/>
            <person name="Thoen E."/>
            <person name="Andreopoulos B."/>
            <person name="Lu D."/>
            <person name="Skrede I."/>
            <person name="Drula E."/>
            <person name="Henrissat B."/>
            <person name="Morin E."/>
            <person name="Kohler A."/>
            <person name="Barry K."/>
            <person name="LaButti K."/>
            <person name="Morin E."/>
            <person name="Salamov A."/>
            <person name="Lipzen A."/>
            <person name="Mereny Z."/>
            <person name="Hegedus B."/>
            <person name="Baldrian P."/>
            <person name="Stursova M."/>
            <person name="Weitz H."/>
            <person name="Taylor A."/>
            <person name="Grigoriev I.V."/>
            <person name="Nagy L.G."/>
            <person name="Martin F."/>
            <person name="Kauserud H."/>
        </authorList>
    </citation>
    <scope>NUCLEOTIDE SEQUENCE</scope>
    <source>
        <strain evidence="7">9284</strain>
    </source>
</reference>
<dbReference type="PROSITE" id="PS51194">
    <property type="entry name" value="HELICASE_CTER"/>
    <property type="match status" value="1"/>
</dbReference>
<dbReference type="EMBL" id="JARKIF010000001">
    <property type="protein sequence ID" value="KAJ7650479.1"/>
    <property type="molecule type" value="Genomic_DNA"/>
</dbReference>
<dbReference type="InterPro" id="IPR049730">
    <property type="entry name" value="SNF2/RAD54-like_C"/>
</dbReference>
<organism evidence="7 8">
    <name type="scientific">Roridomyces roridus</name>
    <dbReference type="NCBI Taxonomy" id="1738132"/>
    <lineage>
        <taxon>Eukaryota</taxon>
        <taxon>Fungi</taxon>
        <taxon>Dikarya</taxon>
        <taxon>Basidiomycota</taxon>
        <taxon>Agaricomycotina</taxon>
        <taxon>Agaricomycetes</taxon>
        <taxon>Agaricomycetidae</taxon>
        <taxon>Agaricales</taxon>
        <taxon>Marasmiineae</taxon>
        <taxon>Mycenaceae</taxon>
        <taxon>Roridomyces</taxon>
    </lineage>
</organism>
<keyword evidence="2" id="KW-0378">Hydrolase</keyword>
<protein>
    <submittedName>
        <fullName evidence="7">SNF2 family N-terminal domain-containing protein</fullName>
    </submittedName>
</protein>
<dbReference type="Gene3D" id="3.40.50.300">
    <property type="entry name" value="P-loop containing nucleotide triphosphate hydrolases"/>
    <property type="match status" value="1"/>
</dbReference>
<dbReference type="PANTHER" id="PTHR45626:SF17">
    <property type="entry name" value="HELICASE-LIKE TRANSCRIPTION FACTOR"/>
    <property type="match status" value="1"/>
</dbReference>
<proteinExistence type="predicted"/>
<dbReference type="AlphaFoldDB" id="A0AAD7CJD6"/>
<dbReference type="CDD" id="cd18008">
    <property type="entry name" value="DEXDc_SHPRH-like"/>
    <property type="match status" value="1"/>
</dbReference>
<dbReference type="PANTHER" id="PTHR45626">
    <property type="entry name" value="TRANSCRIPTION TERMINATION FACTOR 2-RELATED"/>
    <property type="match status" value="1"/>
</dbReference>
<dbReference type="GO" id="GO:0005634">
    <property type="term" value="C:nucleus"/>
    <property type="evidence" value="ECO:0007669"/>
    <property type="project" value="TreeGrafter"/>
</dbReference>
<keyword evidence="4" id="KW-0067">ATP-binding</keyword>
<dbReference type="InterPro" id="IPR001650">
    <property type="entry name" value="Helicase_C-like"/>
</dbReference>
<gene>
    <name evidence="7" type="ORF">FB45DRAFT_1017866</name>
</gene>
<dbReference type="GO" id="GO:0005524">
    <property type="term" value="F:ATP binding"/>
    <property type="evidence" value="ECO:0007669"/>
    <property type="project" value="UniProtKB-KW"/>
</dbReference>
<dbReference type="SMART" id="SM00490">
    <property type="entry name" value="HELICc"/>
    <property type="match status" value="1"/>
</dbReference>
<evidence type="ECO:0000313" key="7">
    <source>
        <dbReference type="EMBL" id="KAJ7650479.1"/>
    </source>
</evidence>
<evidence type="ECO:0000256" key="1">
    <source>
        <dbReference type="ARBA" id="ARBA00022741"/>
    </source>
</evidence>
<dbReference type="PROSITE" id="PS51192">
    <property type="entry name" value="HELICASE_ATP_BIND_1"/>
    <property type="match status" value="1"/>
</dbReference>
<dbReference type="CDD" id="cd18793">
    <property type="entry name" value="SF2_C_SNF"/>
    <property type="match status" value="1"/>
</dbReference>
<dbReference type="InterPro" id="IPR000330">
    <property type="entry name" value="SNF2_N"/>
</dbReference>
<dbReference type="Gene3D" id="3.40.50.10810">
    <property type="entry name" value="Tandem AAA-ATPase domain"/>
    <property type="match status" value="1"/>
</dbReference>
<evidence type="ECO:0000256" key="4">
    <source>
        <dbReference type="ARBA" id="ARBA00022840"/>
    </source>
</evidence>
<feature type="domain" description="Helicase ATP-binding" evidence="5">
    <location>
        <begin position="232"/>
        <end position="394"/>
    </location>
</feature>
<dbReference type="GO" id="GO:0006281">
    <property type="term" value="P:DNA repair"/>
    <property type="evidence" value="ECO:0007669"/>
    <property type="project" value="TreeGrafter"/>
</dbReference>
<dbReference type="InterPro" id="IPR038718">
    <property type="entry name" value="SNF2-like_sf"/>
</dbReference>
<dbReference type="GO" id="GO:0008094">
    <property type="term" value="F:ATP-dependent activity, acting on DNA"/>
    <property type="evidence" value="ECO:0007669"/>
    <property type="project" value="TreeGrafter"/>
</dbReference>
<dbReference type="Proteomes" id="UP001221142">
    <property type="component" value="Unassembled WGS sequence"/>
</dbReference>
<evidence type="ECO:0000256" key="3">
    <source>
        <dbReference type="ARBA" id="ARBA00022806"/>
    </source>
</evidence>
<dbReference type="InterPro" id="IPR014001">
    <property type="entry name" value="Helicase_ATP-bd"/>
</dbReference>
<evidence type="ECO:0000313" key="8">
    <source>
        <dbReference type="Proteomes" id="UP001221142"/>
    </source>
</evidence>
<dbReference type="GO" id="GO:0004386">
    <property type="term" value="F:helicase activity"/>
    <property type="evidence" value="ECO:0007669"/>
    <property type="project" value="UniProtKB-KW"/>
</dbReference>
<evidence type="ECO:0000256" key="2">
    <source>
        <dbReference type="ARBA" id="ARBA00022801"/>
    </source>
</evidence>